<dbReference type="PANTHER" id="PTHR43787:SF3">
    <property type="entry name" value="ARYLSULFATASE REGULATORY PROTEIN"/>
    <property type="match status" value="1"/>
</dbReference>
<evidence type="ECO:0000313" key="9">
    <source>
        <dbReference type="Proteomes" id="UP001193734"/>
    </source>
</evidence>
<keyword evidence="2" id="KW-0004">4Fe-4S</keyword>
<dbReference type="InterPro" id="IPR013785">
    <property type="entry name" value="Aldolase_TIM"/>
</dbReference>
<dbReference type="CDD" id="cd01335">
    <property type="entry name" value="Radical_SAM"/>
    <property type="match status" value="1"/>
</dbReference>
<evidence type="ECO:0000256" key="5">
    <source>
        <dbReference type="ARBA" id="ARBA00023004"/>
    </source>
</evidence>
<dbReference type="NCBIfam" id="TIGR04085">
    <property type="entry name" value="rSAM_more_4Fe4S"/>
    <property type="match status" value="1"/>
</dbReference>
<evidence type="ECO:0000256" key="2">
    <source>
        <dbReference type="ARBA" id="ARBA00022485"/>
    </source>
</evidence>
<gene>
    <name evidence="8" type="ORF">HPS55_05960</name>
</gene>
<evidence type="ECO:0000256" key="3">
    <source>
        <dbReference type="ARBA" id="ARBA00022691"/>
    </source>
</evidence>
<dbReference type="InterPro" id="IPR007197">
    <property type="entry name" value="rSAM"/>
</dbReference>
<keyword evidence="5" id="KW-0408">Iron</keyword>
<dbReference type="RefSeq" id="WP_172175185.1">
    <property type="nucleotide sequence ID" value="NZ_CASGIA010000009.1"/>
</dbReference>
<evidence type="ECO:0000256" key="6">
    <source>
        <dbReference type="ARBA" id="ARBA00023014"/>
    </source>
</evidence>
<dbReference type="GeneID" id="82157305"/>
<evidence type="ECO:0000256" key="4">
    <source>
        <dbReference type="ARBA" id="ARBA00022723"/>
    </source>
</evidence>
<protein>
    <submittedName>
        <fullName evidence="8">4Fe-4S cluster-binding domain-containing protein</fullName>
    </submittedName>
</protein>
<dbReference type="SFLD" id="SFLDS00029">
    <property type="entry name" value="Radical_SAM"/>
    <property type="match status" value="1"/>
</dbReference>
<evidence type="ECO:0000256" key="1">
    <source>
        <dbReference type="ARBA" id="ARBA00001966"/>
    </source>
</evidence>
<name>A0ABX2AWP8_9BACT</name>
<comment type="caution">
    <text evidence="8">The sequence shown here is derived from an EMBL/GenBank/DDBJ whole genome shotgun (WGS) entry which is preliminary data.</text>
</comment>
<feature type="domain" description="Radical SAM core" evidence="7">
    <location>
        <begin position="95"/>
        <end position="313"/>
    </location>
</feature>
<dbReference type="PROSITE" id="PS51918">
    <property type="entry name" value="RADICAL_SAM"/>
    <property type="match status" value="1"/>
</dbReference>
<dbReference type="SFLD" id="SFLDG01067">
    <property type="entry name" value="SPASM/twitch_domain_containing"/>
    <property type="match status" value="1"/>
</dbReference>
<dbReference type="InterPro" id="IPR058240">
    <property type="entry name" value="rSAM_sf"/>
</dbReference>
<organism evidence="8 9">
    <name type="scientific">Xylanibacter rodentium</name>
    <dbReference type="NCBI Taxonomy" id="2736289"/>
    <lineage>
        <taxon>Bacteria</taxon>
        <taxon>Pseudomonadati</taxon>
        <taxon>Bacteroidota</taxon>
        <taxon>Bacteroidia</taxon>
        <taxon>Bacteroidales</taxon>
        <taxon>Prevotellaceae</taxon>
        <taxon>Xylanibacter</taxon>
    </lineage>
</organism>
<keyword evidence="3" id="KW-0949">S-adenosyl-L-methionine</keyword>
<proteinExistence type="predicted"/>
<dbReference type="InterPro" id="IPR023885">
    <property type="entry name" value="4Fe4S-binding_SPASM_dom"/>
</dbReference>
<keyword evidence="6" id="KW-0411">Iron-sulfur</keyword>
<dbReference type="Gene3D" id="3.20.20.70">
    <property type="entry name" value="Aldolase class I"/>
    <property type="match status" value="1"/>
</dbReference>
<accession>A0ABX2AWP8</accession>
<dbReference type="Pfam" id="PF04055">
    <property type="entry name" value="Radical_SAM"/>
    <property type="match status" value="1"/>
</dbReference>
<dbReference type="SUPFAM" id="SSF102114">
    <property type="entry name" value="Radical SAM enzymes"/>
    <property type="match status" value="1"/>
</dbReference>
<keyword evidence="4" id="KW-0479">Metal-binding</keyword>
<sequence length="444" mass="51360">MNKDYRLSSYTIVTELDHEPDCACMIHGYTGAIDVVNKDIVAFLESHNIFKKSDIPCSETTQETLEKRGYITTRTAKEETEYVEQFAKALFKKETILGSGFTVVMSYDCNFCCPYCFEKGIRRDTTTFTHEMTDKLYQTIETIAPDKKLRSNEITLYGGEPLMKENKEAVTYFIKRGKELGFTFSAITNGYDLNHYEDLLENIRFVQITIDGVRERHNARRLHCRAIPTFDKIVENIGLALEKGVKVAVRVNTDRDNIDDIKKLNSMFDELHYNGNKLFSMYSARLQDYSEGEKSEYKYLAQTEYVQKLDKLDLGYICQDYGLSNKISSAINNGKPLLFRSTYCNSQTKGFVLDPLGYIYPCWEVVNRKEHRLGCYKGDEIIWNNEIMDMWRKCILLEKDCIKCKYALLCSGGCPAARLKSNRCLRMEDLIRTSVNKAFKTQKK</sequence>
<dbReference type="PANTHER" id="PTHR43787">
    <property type="entry name" value="FEMO COFACTOR BIOSYNTHESIS PROTEIN NIFB-RELATED"/>
    <property type="match status" value="1"/>
</dbReference>
<keyword evidence="9" id="KW-1185">Reference proteome</keyword>
<dbReference type="EMBL" id="JABKKE010000007">
    <property type="protein sequence ID" value="NPE13873.1"/>
    <property type="molecule type" value="Genomic_DNA"/>
</dbReference>
<comment type="cofactor">
    <cofactor evidence="1">
        <name>[4Fe-4S] cluster</name>
        <dbReference type="ChEBI" id="CHEBI:49883"/>
    </cofactor>
</comment>
<evidence type="ECO:0000259" key="7">
    <source>
        <dbReference type="PROSITE" id="PS51918"/>
    </source>
</evidence>
<reference evidence="8 9" key="1">
    <citation type="submission" date="2020-05" db="EMBL/GenBank/DDBJ databases">
        <title>Distinct polysaccharide utilization as determinants for interspecies competition between intestinal Prevotella spp.</title>
        <authorList>
            <person name="Galvez E.J.C."/>
            <person name="Iljazovic A."/>
            <person name="Strowig T."/>
        </authorList>
    </citation>
    <scope>NUCLEOTIDE SEQUENCE [LARGE SCALE GENOMIC DNA]</scope>
    <source>
        <strain evidence="8 9">PROD</strain>
    </source>
</reference>
<evidence type="ECO:0000313" key="8">
    <source>
        <dbReference type="EMBL" id="NPE13873.1"/>
    </source>
</evidence>
<dbReference type="Proteomes" id="UP001193734">
    <property type="component" value="Unassembled WGS sequence"/>
</dbReference>